<gene>
    <name evidence="3" type="ORF">I603_1600</name>
</gene>
<dbReference type="EMBL" id="LZYB01000003">
    <property type="protein sequence ID" value="OBV11192.1"/>
    <property type="molecule type" value="Genomic_DNA"/>
</dbReference>
<keyword evidence="1" id="KW-1133">Transmembrane helix</keyword>
<feature type="transmembrane region" description="Helical" evidence="1">
    <location>
        <begin position="60"/>
        <end position="77"/>
    </location>
</feature>
<evidence type="ECO:0000313" key="4">
    <source>
        <dbReference type="Proteomes" id="UP000092484"/>
    </source>
</evidence>
<proteinExistence type="predicted"/>
<dbReference type="RefSeq" id="WP_143736676.1">
    <property type="nucleotide sequence ID" value="NZ_LZYB01000003.1"/>
</dbReference>
<evidence type="ECO:0000313" key="3">
    <source>
        <dbReference type="EMBL" id="OBV11192.1"/>
    </source>
</evidence>
<sequence length="89" mass="8740">MMKLASRMMMAAAAATMVVTPIAAQANTRAGDSNAVYSTASAPGLGREAKGESAKSGTSIILLLLASAAIIGGIILASNSDDDGQSPGT</sequence>
<feature type="chain" id="PRO_5008355107" evidence="2">
    <location>
        <begin position="27"/>
        <end position="89"/>
    </location>
</feature>
<keyword evidence="1" id="KW-0812">Transmembrane</keyword>
<dbReference type="Proteomes" id="UP000092484">
    <property type="component" value="Unassembled WGS sequence"/>
</dbReference>
<keyword evidence="1" id="KW-0472">Membrane</keyword>
<dbReference type="STRING" id="1300349.I603_1600"/>
<keyword evidence="2" id="KW-0732">Signal</keyword>
<name>A0A1A7BIB7_9SPHN</name>
<reference evidence="3 4" key="1">
    <citation type="submission" date="2016-06" db="EMBL/GenBank/DDBJ databases">
        <title>Genome sequence of Porphyrobacter dokdonensis DSW-74.</title>
        <authorList>
            <person name="Kim J.F."/>
            <person name="Song J.Y."/>
        </authorList>
    </citation>
    <scope>NUCLEOTIDE SEQUENCE [LARGE SCALE GENOMIC DNA]</scope>
    <source>
        <strain evidence="3 4">DSW-74</strain>
    </source>
</reference>
<comment type="caution">
    <text evidence="3">The sequence shown here is derived from an EMBL/GenBank/DDBJ whole genome shotgun (WGS) entry which is preliminary data.</text>
</comment>
<dbReference type="PATRIC" id="fig|1300349.4.peg.1596"/>
<evidence type="ECO:0000256" key="2">
    <source>
        <dbReference type="SAM" id="SignalP"/>
    </source>
</evidence>
<keyword evidence="4" id="KW-1185">Reference proteome</keyword>
<organism evidence="3 4">
    <name type="scientific">Erythrobacter dokdonensis DSW-74</name>
    <dbReference type="NCBI Taxonomy" id="1300349"/>
    <lineage>
        <taxon>Bacteria</taxon>
        <taxon>Pseudomonadati</taxon>
        <taxon>Pseudomonadota</taxon>
        <taxon>Alphaproteobacteria</taxon>
        <taxon>Sphingomonadales</taxon>
        <taxon>Erythrobacteraceae</taxon>
        <taxon>Erythrobacter/Porphyrobacter group</taxon>
        <taxon>Erythrobacter</taxon>
    </lineage>
</organism>
<feature type="signal peptide" evidence="2">
    <location>
        <begin position="1"/>
        <end position="26"/>
    </location>
</feature>
<evidence type="ECO:0000256" key="1">
    <source>
        <dbReference type="SAM" id="Phobius"/>
    </source>
</evidence>
<accession>A0A1A7BIB7</accession>
<protein>
    <submittedName>
        <fullName evidence="3">Uncharacterized protein</fullName>
    </submittedName>
</protein>
<dbReference type="AlphaFoldDB" id="A0A1A7BIB7"/>